<keyword evidence="8" id="KW-1185">Reference proteome</keyword>
<feature type="transmembrane region" description="Helical" evidence="6">
    <location>
        <begin position="325"/>
        <end position="345"/>
    </location>
</feature>
<sequence length="486" mass="53118">KVAENYIQNSSHDPLRPGALERGQATASTMVNAFYMCSYVTPMLAGIVSDVYLGRFKTVLLSYSIYILGITILFITSLPTMLERGAGLPGLIIAMLIISFGVGAMKSLIPPYVAEQCALVTEEVRTKKNGERVFVSREATIEYAINIYYWSCNLGTQSRIAATFIEKDHGFWATYLMALCSLSLGLVLLLLCRKHLIEFKPQDNMLIWAGKAFSIAIRNGFTLDAATVDAVLSRNGKTVSWTNDFIEQLKAGLAASRVFLPFIIYWLCQAQMTTNTVSQAGNMKTHGAPNDLLPALNSFTIVLALPLVNYLVYPRLRRVGFALSPICRIALGFALESLGMAWAAGVQGWIYASPPCFGRPRACAASHGGALPNNLSVAVQLPVYVLEGLGEVFAVPAAYEYAFSRAPSGMRSMIQAVYVLCAAMGSLIALALNPTYKDPDLLFMYAGLAAAMMAVMMLFVVVFYKQNRRDEEKKGRLSRLGGGIYN</sequence>
<feature type="transmembrane region" description="Helical" evidence="6">
    <location>
        <begin position="172"/>
        <end position="192"/>
    </location>
</feature>
<feature type="transmembrane region" description="Helical" evidence="6">
    <location>
        <begin position="85"/>
        <end position="105"/>
    </location>
</feature>
<feature type="non-terminal residue" evidence="7">
    <location>
        <position position="486"/>
    </location>
</feature>
<protein>
    <submittedName>
        <fullName evidence="7">Oligopeptide transporter</fullName>
    </submittedName>
</protein>
<evidence type="ECO:0000256" key="3">
    <source>
        <dbReference type="ARBA" id="ARBA00022692"/>
    </source>
</evidence>
<evidence type="ECO:0000256" key="1">
    <source>
        <dbReference type="ARBA" id="ARBA00004141"/>
    </source>
</evidence>
<evidence type="ECO:0000256" key="6">
    <source>
        <dbReference type="SAM" id="Phobius"/>
    </source>
</evidence>
<feature type="transmembrane region" description="Helical" evidence="6">
    <location>
        <begin position="415"/>
        <end position="436"/>
    </location>
</feature>
<dbReference type="SUPFAM" id="SSF103473">
    <property type="entry name" value="MFS general substrate transporter"/>
    <property type="match status" value="1"/>
</dbReference>
<keyword evidence="4 6" id="KW-1133">Transmembrane helix</keyword>
<keyword evidence="5 6" id="KW-0472">Membrane</keyword>
<feature type="transmembrane region" description="Helical" evidence="6">
    <location>
        <begin position="33"/>
        <end position="53"/>
    </location>
</feature>
<dbReference type="GO" id="GO:0016020">
    <property type="term" value="C:membrane"/>
    <property type="evidence" value="ECO:0007669"/>
    <property type="project" value="UniProtKB-SubCell"/>
</dbReference>
<evidence type="ECO:0000256" key="2">
    <source>
        <dbReference type="ARBA" id="ARBA00005982"/>
    </source>
</evidence>
<comment type="subcellular location">
    <subcellularLocation>
        <location evidence="1">Membrane</location>
        <topology evidence="1">Multi-pass membrane protein</topology>
    </subcellularLocation>
</comment>
<evidence type="ECO:0000256" key="5">
    <source>
        <dbReference type="ARBA" id="ARBA00023136"/>
    </source>
</evidence>
<evidence type="ECO:0000313" key="7">
    <source>
        <dbReference type="EMBL" id="OCL01202.1"/>
    </source>
</evidence>
<dbReference type="Gene3D" id="1.20.1250.20">
    <property type="entry name" value="MFS general substrate transporter like domains"/>
    <property type="match status" value="1"/>
</dbReference>
<dbReference type="PANTHER" id="PTHR11654">
    <property type="entry name" value="OLIGOPEPTIDE TRANSPORTER-RELATED"/>
    <property type="match status" value="1"/>
</dbReference>
<dbReference type="InterPro" id="IPR000109">
    <property type="entry name" value="POT_fam"/>
</dbReference>
<name>A0A8E2JL76_9PEZI</name>
<dbReference type="InterPro" id="IPR036259">
    <property type="entry name" value="MFS_trans_sf"/>
</dbReference>
<proteinExistence type="inferred from homology"/>
<dbReference type="Proteomes" id="UP000250140">
    <property type="component" value="Unassembled WGS sequence"/>
</dbReference>
<evidence type="ECO:0000313" key="8">
    <source>
        <dbReference type="Proteomes" id="UP000250140"/>
    </source>
</evidence>
<comment type="similarity">
    <text evidence="2">Belongs to the major facilitator superfamily. Proton-dependent oligopeptide transporter (POT/PTR) (TC 2.A.17) family.</text>
</comment>
<dbReference type="GO" id="GO:0022857">
    <property type="term" value="F:transmembrane transporter activity"/>
    <property type="evidence" value="ECO:0007669"/>
    <property type="project" value="InterPro"/>
</dbReference>
<gene>
    <name evidence="7" type="ORF">AOQ84DRAFT_405191</name>
</gene>
<evidence type="ECO:0000256" key="4">
    <source>
        <dbReference type="ARBA" id="ARBA00022989"/>
    </source>
</evidence>
<accession>A0A8E2JL76</accession>
<feature type="transmembrane region" description="Helical" evidence="6">
    <location>
        <begin position="59"/>
        <end position="78"/>
    </location>
</feature>
<feature type="transmembrane region" description="Helical" evidence="6">
    <location>
        <begin position="442"/>
        <end position="464"/>
    </location>
</feature>
<keyword evidence="3 6" id="KW-0812">Transmembrane</keyword>
<reference evidence="7 8" key="1">
    <citation type="journal article" date="2016" name="Nat. Commun.">
        <title>Ectomycorrhizal ecology is imprinted in the genome of the dominant symbiotic fungus Cenococcum geophilum.</title>
        <authorList>
            <consortium name="DOE Joint Genome Institute"/>
            <person name="Peter M."/>
            <person name="Kohler A."/>
            <person name="Ohm R.A."/>
            <person name="Kuo A."/>
            <person name="Krutzmann J."/>
            <person name="Morin E."/>
            <person name="Arend M."/>
            <person name="Barry K.W."/>
            <person name="Binder M."/>
            <person name="Choi C."/>
            <person name="Clum A."/>
            <person name="Copeland A."/>
            <person name="Grisel N."/>
            <person name="Haridas S."/>
            <person name="Kipfer T."/>
            <person name="LaButti K."/>
            <person name="Lindquist E."/>
            <person name="Lipzen A."/>
            <person name="Maire R."/>
            <person name="Meier B."/>
            <person name="Mihaltcheva S."/>
            <person name="Molinier V."/>
            <person name="Murat C."/>
            <person name="Poggeler S."/>
            <person name="Quandt C.A."/>
            <person name="Sperisen C."/>
            <person name="Tritt A."/>
            <person name="Tisserant E."/>
            <person name="Crous P.W."/>
            <person name="Henrissat B."/>
            <person name="Nehls U."/>
            <person name="Egli S."/>
            <person name="Spatafora J.W."/>
            <person name="Grigoriev I.V."/>
            <person name="Martin F.M."/>
        </authorList>
    </citation>
    <scope>NUCLEOTIDE SEQUENCE [LARGE SCALE GENOMIC DNA]</scope>
    <source>
        <strain evidence="7 8">CBS 207.34</strain>
    </source>
</reference>
<dbReference type="OrthoDB" id="8904098at2759"/>
<dbReference type="EMBL" id="KV751171">
    <property type="protein sequence ID" value="OCL01202.1"/>
    <property type="molecule type" value="Genomic_DNA"/>
</dbReference>
<feature type="transmembrane region" description="Helical" evidence="6">
    <location>
        <begin position="292"/>
        <end position="313"/>
    </location>
</feature>
<dbReference type="Pfam" id="PF00854">
    <property type="entry name" value="PTR2"/>
    <property type="match status" value="1"/>
</dbReference>
<organism evidence="7 8">
    <name type="scientific">Glonium stellatum</name>
    <dbReference type="NCBI Taxonomy" id="574774"/>
    <lineage>
        <taxon>Eukaryota</taxon>
        <taxon>Fungi</taxon>
        <taxon>Dikarya</taxon>
        <taxon>Ascomycota</taxon>
        <taxon>Pezizomycotina</taxon>
        <taxon>Dothideomycetes</taxon>
        <taxon>Pleosporomycetidae</taxon>
        <taxon>Gloniales</taxon>
        <taxon>Gloniaceae</taxon>
        <taxon>Glonium</taxon>
    </lineage>
</organism>
<dbReference type="AlphaFoldDB" id="A0A8E2JL76"/>